<sequence>MFIASGNTDLEYLSHVLNLKLKKGNNQTLGGYICERMGVIPLINAEYRDYKLKYTVFDADKHCIKSVRIQLLEDPVH</sequence>
<comment type="caution">
    <text evidence="2">The sequence shown here is derived from an EMBL/GenBank/DDBJ whole genome shotgun (WGS) entry which is preliminary data.</text>
</comment>
<dbReference type="Gene3D" id="3.30.465.10">
    <property type="match status" value="1"/>
</dbReference>
<dbReference type="AlphaFoldDB" id="A0A841RET0"/>
<reference evidence="2 3" key="1">
    <citation type="submission" date="2020-08" db="EMBL/GenBank/DDBJ databases">
        <title>Genomic Encyclopedia of Type Strains, Phase IV (KMG-IV): sequencing the most valuable type-strain genomes for metagenomic binning, comparative biology and taxonomic classification.</title>
        <authorList>
            <person name="Goeker M."/>
        </authorList>
    </citation>
    <scope>NUCLEOTIDE SEQUENCE [LARGE SCALE GENOMIC DNA]</scope>
    <source>
        <strain evidence="2 3">DSM 2461</strain>
    </source>
</reference>
<dbReference type="InterPro" id="IPR016169">
    <property type="entry name" value="FAD-bd_PCMH_sub2"/>
</dbReference>
<organism evidence="2 3">
    <name type="scientific">Spirochaeta isovalerica</name>
    <dbReference type="NCBI Taxonomy" id="150"/>
    <lineage>
        <taxon>Bacteria</taxon>
        <taxon>Pseudomonadati</taxon>
        <taxon>Spirochaetota</taxon>
        <taxon>Spirochaetia</taxon>
        <taxon>Spirochaetales</taxon>
        <taxon>Spirochaetaceae</taxon>
        <taxon>Spirochaeta</taxon>
    </lineage>
</organism>
<protein>
    <submittedName>
        <fullName evidence="2">CBS domain containing-hemolysin-like protein</fullName>
    </submittedName>
</protein>
<evidence type="ECO:0000313" key="3">
    <source>
        <dbReference type="Proteomes" id="UP000587760"/>
    </source>
</evidence>
<dbReference type="SUPFAM" id="SSF56176">
    <property type="entry name" value="FAD-binding/transporter-associated domain-like"/>
    <property type="match status" value="1"/>
</dbReference>
<dbReference type="GO" id="GO:0050660">
    <property type="term" value="F:flavin adenine dinucleotide binding"/>
    <property type="evidence" value="ECO:0007669"/>
    <property type="project" value="InterPro"/>
</dbReference>
<accession>A0A841RET0</accession>
<proteinExistence type="predicted"/>
<dbReference type="InterPro" id="IPR036318">
    <property type="entry name" value="FAD-bd_PCMH-like_sf"/>
</dbReference>
<keyword evidence="3" id="KW-1185">Reference proteome</keyword>
<feature type="domain" description="Transporter-associated" evidence="1">
    <location>
        <begin position="2"/>
        <end position="72"/>
    </location>
</feature>
<dbReference type="Pfam" id="PF03471">
    <property type="entry name" value="CorC_HlyC"/>
    <property type="match status" value="1"/>
</dbReference>
<dbReference type="RefSeq" id="WP_184747592.1">
    <property type="nucleotide sequence ID" value="NZ_JACHGJ010000006.1"/>
</dbReference>
<name>A0A841RET0_9SPIO</name>
<gene>
    <name evidence="2" type="ORF">HNR50_003019</name>
</gene>
<evidence type="ECO:0000259" key="1">
    <source>
        <dbReference type="Pfam" id="PF03471"/>
    </source>
</evidence>
<dbReference type="EMBL" id="JACHGJ010000006">
    <property type="protein sequence ID" value="MBB6481339.1"/>
    <property type="molecule type" value="Genomic_DNA"/>
</dbReference>
<dbReference type="InterPro" id="IPR005170">
    <property type="entry name" value="Transptr-assoc_dom"/>
</dbReference>
<evidence type="ECO:0000313" key="2">
    <source>
        <dbReference type="EMBL" id="MBB6481339.1"/>
    </source>
</evidence>
<dbReference type="Proteomes" id="UP000587760">
    <property type="component" value="Unassembled WGS sequence"/>
</dbReference>